<protein>
    <submittedName>
        <fullName evidence="4">Ankyrin repeat domain-containing protein</fullName>
    </submittedName>
</protein>
<evidence type="ECO:0000313" key="5">
    <source>
        <dbReference type="Proteomes" id="UP001172142"/>
    </source>
</evidence>
<keyword evidence="1" id="KW-0677">Repeat</keyword>
<keyword evidence="5" id="KW-1185">Reference proteome</keyword>
<dbReference type="PROSITE" id="PS50088">
    <property type="entry name" value="ANK_REPEAT"/>
    <property type="match status" value="3"/>
</dbReference>
<name>A0ABT8ND03_9BACL</name>
<evidence type="ECO:0000313" key="4">
    <source>
        <dbReference type="EMBL" id="MDN7245557.1"/>
    </source>
</evidence>
<organism evidence="4 5">
    <name type="scientific">Planococcus shenhongbingii</name>
    <dbReference type="NCBI Taxonomy" id="3058398"/>
    <lineage>
        <taxon>Bacteria</taxon>
        <taxon>Bacillati</taxon>
        <taxon>Bacillota</taxon>
        <taxon>Bacilli</taxon>
        <taxon>Bacillales</taxon>
        <taxon>Caryophanaceae</taxon>
        <taxon>Planococcus</taxon>
    </lineage>
</organism>
<dbReference type="PRINTS" id="PR01415">
    <property type="entry name" value="ANKYRIN"/>
</dbReference>
<keyword evidence="2 3" id="KW-0040">ANK repeat</keyword>
<dbReference type="InterPro" id="IPR036770">
    <property type="entry name" value="Ankyrin_rpt-contain_sf"/>
</dbReference>
<feature type="repeat" description="ANK" evidence="3">
    <location>
        <begin position="110"/>
        <end position="145"/>
    </location>
</feature>
<accession>A0ABT8ND03</accession>
<sequence>MKNRAMMKRMKKQRGEMVWAIFYGQTDKVRKLIRKGADVNEADDSGFTPLRWAVQEGQLDIVQLLLSHGADINAIDEEGQTPLYQAAADGNSELVEYLLDNGADIDLSGDGVTPLIIASCYFDSNQLETVKLLVERGADIHAKDNEGQTALFYAEEYGIDDVTSFLKEQGAS</sequence>
<dbReference type="InterPro" id="IPR002110">
    <property type="entry name" value="Ankyrin_rpt"/>
</dbReference>
<dbReference type="Pfam" id="PF12796">
    <property type="entry name" value="Ank_2"/>
    <property type="match status" value="1"/>
</dbReference>
<evidence type="ECO:0000256" key="1">
    <source>
        <dbReference type="ARBA" id="ARBA00022737"/>
    </source>
</evidence>
<gene>
    <name evidence="4" type="ORF">QWY13_08585</name>
</gene>
<dbReference type="PANTHER" id="PTHR24171:SF9">
    <property type="entry name" value="ANKYRIN REPEAT DOMAIN-CONTAINING PROTEIN 39"/>
    <property type="match status" value="1"/>
</dbReference>
<dbReference type="EMBL" id="JAUJWU010000002">
    <property type="protein sequence ID" value="MDN7245557.1"/>
    <property type="molecule type" value="Genomic_DNA"/>
</dbReference>
<dbReference type="Proteomes" id="UP001172142">
    <property type="component" value="Unassembled WGS sequence"/>
</dbReference>
<dbReference type="RefSeq" id="WP_301856186.1">
    <property type="nucleotide sequence ID" value="NZ_JAUJWU010000002.1"/>
</dbReference>
<dbReference type="PROSITE" id="PS50297">
    <property type="entry name" value="ANK_REP_REGION"/>
    <property type="match status" value="3"/>
</dbReference>
<dbReference type="PANTHER" id="PTHR24171">
    <property type="entry name" value="ANKYRIN REPEAT DOMAIN-CONTAINING PROTEIN 39-RELATED"/>
    <property type="match status" value="1"/>
</dbReference>
<dbReference type="SUPFAM" id="SSF48403">
    <property type="entry name" value="Ankyrin repeat"/>
    <property type="match status" value="1"/>
</dbReference>
<dbReference type="Pfam" id="PF13637">
    <property type="entry name" value="Ank_4"/>
    <property type="match status" value="1"/>
</dbReference>
<evidence type="ECO:0000256" key="3">
    <source>
        <dbReference type="PROSITE-ProRule" id="PRU00023"/>
    </source>
</evidence>
<feature type="repeat" description="ANK" evidence="3">
    <location>
        <begin position="78"/>
        <end position="110"/>
    </location>
</feature>
<dbReference type="SMART" id="SM00248">
    <property type="entry name" value="ANK"/>
    <property type="match status" value="4"/>
</dbReference>
<feature type="repeat" description="ANK" evidence="3">
    <location>
        <begin position="45"/>
        <end position="77"/>
    </location>
</feature>
<proteinExistence type="predicted"/>
<dbReference type="Gene3D" id="1.25.40.20">
    <property type="entry name" value="Ankyrin repeat-containing domain"/>
    <property type="match status" value="1"/>
</dbReference>
<reference evidence="4 5" key="1">
    <citation type="submission" date="2023-07" db="EMBL/GenBank/DDBJ databases">
        <title>Novel species in genus Planococcus.</title>
        <authorList>
            <person name="Ning S."/>
        </authorList>
    </citation>
    <scope>NUCLEOTIDE SEQUENCE [LARGE SCALE GENOMIC DNA]</scope>
    <source>
        <strain evidence="4 5">N017</strain>
    </source>
</reference>
<evidence type="ECO:0000256" key="2">
    <source>
        <dbReference type="ARBA" id="ARBA00023043"/>
    </source>
</evidence>
<comment type="caution">
    <text evidence="4">The sequence shown here is derived from an EMBL/GenBank/DDBJ whole genome shotgun (WGS) entry which is preliminary data.</text>
</comment>